<sequence>MDKVRIEEVQSTTKKQRIATHTHIKGLGLEANGRAIPWAAGFVGQGEAREAAGLVVDMIRQKKMAGRALLLAGPPGTGKTALALGISQELGSKVPFCPMVGSEVYSSEVKKTEVLMENFRRAIGLRIKENKEVYEGEVTELTPEETESVTGGYGKSISHVIIGLKTVKGTKQLKLDPTIYDALIKEKVAVGDVIYIEANSGAVKRVGRSDAFATEFDLEAEEYVPLPKGEVHKKKEIVQDVTLHDLDAANARPQGGQDILSLMGQMMKPRKTEITDKLRQEINKIGKCFEFVATSLVCHQRFYRCIWNLLRSAFIGGGGGQSIKEVFGSGSSLESFDSLLKVVVNRYIDEGVAELVPGVLFIDEVHMLDMECFSYLNRALESSLSPIVIFATNRGICNVRGTDMASPHGIPVDLLDRLVIIRTQTYGLEEMIKILVIRAQVEELAIDDDSLAYLGEIGQESSLRHAVQLLTPASIVAKMNGRDKICKADLEEVATLYLDAKSSTKILQLQQEKFPASIVAKMNGRDKICKADLEEVGTLYLDAKSSAKVLQEQQEKYIT</sequence>
<evidence type="ECO:0000256" key="8">
    <source>
        <dbReference type="RuleBase" id="RU363048"/>
    </source>
</evidence>
<dbReference type="GO" id="GO:0003678">
    <property type="term" value="F:DNA helicase activity"/>
    <property type="evidence" value="ECO:0007669"/>
    <property type="project" value="UniProtKB-EC"/>
</dbReference>
<dbReference type="EC" id="3.6.4.12" evidence="8"/>
<evidence type="ECO:0000259" key="9">
    <source>
        <dbReference type="SMART" id="SM00382"/>
    </source>
</evidence>
<dbReference type="InterPro" id="IPR042487">
    <property type="entry name" value="RuvBL1/2_DNA/RNA_bd_dom"/>
</dbReference>
<dbReference type="FunFam" id="1.10.8.60:FF:000010">
    <property type="entry name" value="RuvB-like helicase"/>
    <property type="match status" value="1"/>
</dbReference>
<dbReference type="InterPro" id="IPR003593">
    <property type="entry name" value="AAA+_ATPase"/>
</dbReference>
<name>A0A540NLD1_MALBA</name>
<keyword evidence="4 8" id="KW-0378">Hydrolase</keyword>
<keyword evidence="6 8" id="KW-0067">ATP-binding</keyword>
<keyword evidence="11" id="KW-1185">Reference proteome</keyword>
<dbReference type="Gene3D" id="3.40.50.300">
    <property type="entry name" value="P-loop containing nucleotide triphosphate hydrolases"/>
    <property type="match status" value="2"/>
</dbReference>
<keyword evidence="3 8" id="KW-0547">Nucleotide-binding</keyword>
<dbReference type="EMBL" id="VIEB01000030">
    <property type="protein sequence ID" value="TQE11453.1"/>
    <property type="molecule type" value="Genomic_DNA"/>
</dbReference>
<comment type="caution">
    <text evidence="10">The sequence shown here is derived from an EMBL/GenBank/DDBJ whole genome shotgun (WGS) entry which is preliminary data.</text>
</comment>
<dbReference type="Gene3D" id="2.40.50.360">
    <property type="entry name" value="RuvB-like helicase, domain II"/>
    <property type="match status" value="1"/>
</dbReference>
<comment type="catalytic activity">
    <reaction evidence="8">
        <text>ATP + H2O = ADP + phosphate + H(+)</text>
        <dbReference type="Rhea" id="RHEA:13065"/>
        <dbReference type="ChEBI" id="CHEBI:15377"/>
        <dbReference type="ChEBI" id="CHEBI:15378"/>
        <dbReference type="ChEBI" id="CHEBI:30616"/>
        <dbReference type="ChEBI" id="CHEBI:43474"/>
        <dbReference type="ChEBI" id="CHEBI:456216"/>
        <dbReference type="EC" id="3.6.4.12"/>
    </reaction>
</comment>
<dbReference type="GO" id="GO:0016887">
    <property type="term" value="F:ATP hydrolysis activity"/>
    <property type="evidence" value="ECO:0007669"/>
    <property type="project" value="RHEA"/>
</dbReference>
<dbReference type="InterPro" id="IPR027238">
    <property type="entry name" value="RuvB-like"/>
</dbReference>
<evidence type="ECO:0000256" key="2">
    <source>
        <dbReference type="ARBA" id="ARBA00007519"/>
    </source>
</evidence>
<accession>A0A540NLD1</accession>
<keyword evidence="7 8" id="KW-0539">Nucleus</keyword>
<evidence type="ECO:0000256" key="6">
    <source>
        <dbReference type="ARBA" id="ARBA00022840"/>
    </source>
</evidence>
<dbReference type="InterPro" id="IPR010339">
    <property type="entry name" value="TIP49_P-loop"/>
</dbReference>
<evidence type="ECO:0000256" key="3">
    <source>
        <dbReference type="ARBA" id="ARBA00022741"/>
    </source>
</evidence>
<dbReference type="InterPro" id="IPR041048">
    <property type="entry name" value="RuvB-like_C"/>
</dbReference>
<evidence type="ECO:0000313" key="10">
    <source>
        <dbReference type="EMBL" id="TQE11453.1"/>
    </source>
</evidence>
<dbReference type="STRING" id="106549.A0A540NLD1"/>
<dbReference type="SMART" id="SM00382">
    <property type="entry name" value="AAA"/>
    <property type="match status" value="1"/>
</dbReference>
<gene>
    <name evidence="10" type="ORF">C1H46_003016</name>
</gene>
<dbReference type="GO" id="GO:0005524">
    <property type="term" value="F:ATP binding"/>
    <property type="evidence" value="ECO:0007669"/>
    <property type="project" value="UniProtKB-KW"/>
</dbReference>
<reference evidence="10 11" key="1">
    <citation type="journal article" date="2019" name="G3 (Bethesda)">
        <title>Sequencing of a Wild Apple (Malus baccata) Genome Unravels the Differences Between Cultivated and Wild Apple Species Regarding Disease Resistance and Cold Tolerance.</title>
        <authorList>
            <person name="Chen X."/>
        </authorList>
    </citation>
    <scope>NUCLEOTIDE SEQUENCE [LARGE SCALE GENOMIC DNA]</scope>
    <source>
        <strain evidence="11">cv. Shandingzi</strain>
        <tissue evidence="10">Leaves</tissue>
    </source>
</reference>
<evidence type="ECO:0000256" key="1">
    <source>
        <dbReference type="ARBA" id="ARBA00004123"/>
    </source>
</evidence>
<evidence type="ECO:0000313" key="11">
    <source>
        <dbReference type="Proteomes" id="UP000315295"/>
    </source>
</evidence>
<proteinExistence type="inferred from homology"/>
<organism evidence="10 11">
    <name type="scientific">Malus baccata</name>
    <name type="common">Siberian crab apple</name>
    <name type="synonym">Pyrus baccata</name>
    <dbReference type="NCBI Taxonomy" id="106549"/>
    <lineage>
        <taxon>Eukaryota</taxon>
        <taxon>Viridiplantae</taxon>
        <taxon>Streptophyta</taxon>
        <taxon>Embryophyta</taxon>
        <taxon>Tracheophyta</taxon>
        <taxon>Spermatophyta</taxon>
        <taxon>Magnoliopsida</taxon>
        <taxon>eudicotyledons</taxon>
        <taxon>Gunneridae</taxon>
        <taxon>Pentapetalae</taxon>
        <taxon>rosids</taxon>
        <taxon>fabids</taxon>
        <taxon>Rosales</taxon>
        <taxon>Rosaceae</taxon>
        <taxon>Amygdaloideae</taxon>
        <taxon>Maleae</taxon>
        <taxon>Malus</taxon>
    </lineage>
</organism>
<dbReference type="FunFam" id="2.40.50.360:FF:000001">
    <property type="entry name" value="RuvB-like helicase"/>
    <property type="match status" value="1"/>
</dbReference>
<feature type="domain" description="AAA+ ATPase" evidence="9">
    <location>
        <begin position="65"/>
        <end position="425"/>
    </location>
</feature>
<keyword evidence="8" id="KW-0804">Transcription</keyword>
<comment type="subcellular location">
    <subcellularLocation>
        <location evidence="1">Nucleus</location>
    </subcellularLocation>
</comment>
<comment type="similarity">
    <text evidence="2 8">Belongs to the RuvB family.</text>
</comment>
<dbReference type="InterPro" id="IPR027417">
    <property type="entry name" value="P-loop_NTPase"/>
</dbReference>
<dbReference type="Gene3D" id="1.10.8.60">
    <property type="match status" value="2"/>
</dbReference>
<dbReference type="Proteomes" id="UP000315295">
    <property type="component" value="Unassembled WGS sequence"/>
</dbReference>
<evidence type="ECO:0000256" key="4">
    <source>
        <dbReference type="ARBA" id="ARBA00022801"/>
    </source>
</evidence>
<protein>
    <recommendedName>
        <fullName evidence="8">RuvB-like helicase</fullName>
        <ecNumber evidence="8">3.6.4.12</ecNumber>
    </recommendedName>
</protein>
<dbReference type="GO" id="GO:0005634">
    <property type="term" value="C:nucleus"/>
    <property type="evidence" value="ECO:0007669"/>
    <property type="project" value="UniProtKB-SubCell"/>
</dbReference>
<dbReference type="AlphaFoldDB" id="A0A540NLD1"/>
<dbReference type="Pfam" id="PF17856">
    <property type="entry name" value="TIP49_C"/>
    <property type="match status" value="1"/>
</dbReference>
<dbReference type="Pfam" id="PF06068">
    <property type="entry name" value="TIP49"/>
    <property type="match status" value="2"/>
</dbReference>
<evidence type="ECO:0000256" key="7">
    <source>
        <dbReference type="ARBA" id="ARBA00023242"/>
    </source>
</evidence>
<evidence type="ECO:0000256" key="5">
    <source>
        <dbReference type="ARBA" id="ARBA00022806"/>
    </source>
</evidence>
<keyword evidence="8" id="KW-0805">Transcription regulation</keyword>
<dbReference type="SUPFAM" id="SSF52540">
    <property type="entry name" value="P-loop containing nucleoside triphosphate hydrolases"/>
    <property type="match status" value="1"/>
</dbReference>
<dbReference type="PANTHER" id="PTHR11093">
    <property type="entry name" value="RUVB-RELATED REPTIN AND PONTIN"/>
    <property type="match status" value="1"/>
</dbReference>
<keyword evidence="5 8" id="KW-0347">Helicase</keyword>